<feature type="compositionally biased region" description="Basic and acidic residues" evidence="2">
    <location>
        <begin position="224"/>
        <end position="234"/>
    </location>
</feature>
<evidence type="ECO:0000256" key="2">
    <source>
        <dbReference type="SAM" id="MobiDB-lite"/>
    </source>
</evidence>
<dbReference type="PROSITE" id="PS50304">
    <property type="entry name" value="TUDOR"/>
    <property type="match status" value="5"/>
</dbReference>
<dbReference type="OrthoDB" id="341421at2759"/>
<feature type="domain" description="Tudor" evidence="3">
    <location>
        <begin position="67"/>
        <end position="123"/>
    </location>
</feature>
<dbReference type="PANTHER" id="PTHR22948">
    <property type="entry name" value="TUDOR DOMAIN CONTAINING PROTEIN"/>
    <property type="match status" value="1"/>
</dbReference>
<evidence type="ECO:0000256" key="1">
    <source>
        <dbReference type="SAM" id="Coils"/>
    </source>
</evidence>
<feature type="domain" description="Tudor" evidence="3">
    <location>
        <begin position="918"/>
        <end position="976"/>
    </location>
</feature>
<accession>A0A7I8WBP2</accession>
<dbReference type="SUPFAM" id="SSF63748">
    <property type="entry name" value="Tudor/PWWP/MBT"/>
    <property type="match status" value="8"/>
</dbReference>
<dbReference type="InterPro" id="IPR050621">
    <property type="entry name" value="Tudor_domain_containing"/>
</dbReference>
<dbReference type="InterPro" id="IPR035437">
    <property type="entry name" value="SNase_OB-fold_sf"/>
</dbReference>
<feature type="region of interest" description="Disordered" evidence="2">
    <location>
        <begin position="205"/>
        <end position="244"/>
    </location>
</feature>
<protein>
    <submittedName>
        <fullName evidence="4">DgyrCDS13778</fullName>
    </submittedName>
</protein>
<feature type="domain" description="Tudor" evidence="3">
    <location>
        <begin position="1118"/>
        <end position="1176"/>
    </location>
</feature>
<dbReference type="Gene3D" id="2.40.50.90">
    <property type="match status" value="2"/>
</dbReference>
<feature type="compositionally biased region" description="Polar residues" evidence="2">
    <location>
        <begin position="841"/>
        <end position="858"/>
    </location>
</feature>
<sequence length="1741" mass="197172">MKTDFRMTDSLRLQQKFQKGQKLTGIVSHVDSLSSFYVQVSPYNEFEDLQQKIQAYCEGITSRCFLAPKKGSIALGQYEGSWYRAKILDACSNKSEILFVDFGNKSIVSQDQMISLPPQYKELPFQAIHCNLNLSRGFDKQDAKAIDKLVHLTENDEITLEVREVGSKSSLHLIDMYLKGEPVANQLFEGLCNGKPPCTLTCEDEITDSSKPTKESLEVVDNDQPDRKISKGEQEDAATSNKSDKTTHPAYALLKLPTPWLNGLTKRVIVTAYENHFLWCIDEGDAEAVNKLSQNINKYYKESQELQSLSAKIKVGDVFCANDGDNWLRVTVLDELPGGNYEVQDIDFGKQFILKKDRLYILEENFVWQPRCCRKMMLFNRGLVLNEDIVQNIMRKLICSRSRVQIKIEKTEEDIHFVSVTIKSLDLLNDILALPKAVCTLKELMEKFKDFAIDCTLPTNLPRKLNAYVSHVESMTEFYIQPSTWEKKLEEITNTLNIIYTKQGQCLQLLKAEKGMFCVARYSEDDCYYRAKILSCEETKAIVHFIDFGNYDEVSISQLFVLVDQLTSRSQCIKCSLNNVKESVPMNTILEMMNEKLLKCEYYIGSDCFVADMWENEKHLNHIFSPDLATVNEIQAKKSSIDLYPVEYSLDRQNAKLLHVDNPSIFFVSPPPAEKQKAEVNNLFEDCNMTRAPVLDNASPGQICAIKVVHPDLEGVWFRGKILEVRGNKSRVRLLDEGKAFICNNDEIRVLPPSLLVKPACAVECHLIGLQVPENGWTKTEKKSLISAYPPVHSQVFVVFKNKAGGLLRTDLYSSDGKNTARVLEEIRLSLSENKREKIQAESTGSHKSSKSGQNGLSQSLVSQPLKKLMLNVKYEAFVSHYENPANIWIHLQEDEESIASLNAKLHTACSKIDSNQQFKEGELCCAFSVEFSAWYRCVIIRLEDQEADVRYIDFGNREKVSSKQLAPIDKSFLAIPPYATKICIVNEYTEDESNKLNETLGEECLIVKILTTDEPYNVEISTENISNIREAVFGSPAKLGQESSAVTQEIYPEEENKAKMDDLVVQDHKPLSCDVQVYVSYVESPTKFWIQLVSETDEIENILISLRDADSMENLKDIEVGMYCIAKSNADGTWYRAQVIKFETSAYEVIYIDYGNTEIVQLENLRVINSSLTETYKLAISASLLSVVEPTGGWKPEKIALFEEKVLGKELTCRVCSTSSPIEVILADGDDCLNALYLSSSDSEETLSTYPCQIIPSTEEKGRIVHVNKKGDIFFQLYKDDDDLNLIFGLLEDITKYPVVETVVNNSPVLALFEGEWFRALITRSEPVIDVFFVDYGNSSSVEPRDLRMVNNEILSYPPLAYCFKDYASAQVTDQTIENLLEIEDIDVSFSEKPRIRLDDMELMEAMWLKDKNICTLRNSLERENSLSGSKVEESEVNESELEEKIRIFENTYEDISETSISQNAVVNKGPVFLNEIDQYRQASAIPNSPNYEAFKDMSCMESTRVDEVNSTKEESCVTNETGKTLDISENTEFDVTEEYLVKELVSEALINVYNCLTLFNAAHTLSTYKNFPLSVGQQFAVEVISLPGDNILILKSLQIPSQLLNIDGENMVNVTFEMSIPALALTKDNNWVRVTILQAKNGICQVCSVDHGYIFETETKALKVIEDKEILSIPVQVFVCKTDVKSKKFQEVICALNERKKCLIDIKVEAVDNIATVSIASVVVKDEVQQLNNTIKIEF</sequence>
<gene>
    <name evidence="4" type="ORF">DGYR_LOCUS12926</name>
</gene>
<dbReference type="EMBL" id="CAJFCJ010000028">
    <property type="protein sequence ID" value="CAD5125575.1"/>
    <property type="molecule type" value="Genomic_DNA"/>
</dbReference>
<keyword evidence="5" id="KW-1185">Reference proteome</keyword>
<evidence type="ECO:0000313" key="4">
    <source>
        <dbReference type="EMBL" id="CAD5125575.1"/>
    </source>
</evidence>
<dbReference type="CDD" id="cd20379">
    <property type="entry name" value="Tudor_dTUD-like"/>
    <property type="match status" value="1"/>
</dbReference>
<dbReference type="Gene3D" id="2.30.30.140">
    <property type="match status" value="7"/>
</dbReference>
<keyword evidence="1" id="KW-0175">Coiled coil</keyword>
<dbReference type="SMART" id="SM00333">
    <property type="entry name" value="TUDOR"/>
    <property type="match status" value="8"/>
</dbReference>
<organism evidence="4 5">
    <name type="scientific">Dimorphilus gyrociliatus</name>
    <dbReference type="NCBI Taxonomy" id="2664684"/>
    <lineage>
        <taxon>Eukaryota</taxon>
        <taxon>Metazoa</taxon>
        <taxon>Spiralia</taxon>
        <taxon>Lophotrochozoa</taxon>
        <taxon>Annelida</taxon>
        <taxon>Polychaeta</taxon>
        <taxon>Polychaeta incertae sedis</taxon>
        <taxon>Dinophilidae</taxon>
        <taxon>Dimorphilus</taxon>
    </lineage>
</organism>
<dbReference type="InterPro" id="IPR002999">
    <property type="entry name" value="Tudor"/>
</dbReference>
<evidence type="ECO:0000259" key="3">
    <source>
        <dbReference type="PROSITE" id="PS50304"/>
    </source>
</evidence>
<evidence type="ECO:0000313" key="5">
    <source>
        <dbReference type="Proteomes" id="UP000549394"/>
    </source>
</evidence>
<dbReference type="PANTHER" id="PTHR22948:SF29">
    <property type="entry name" value="FI02030P-RELATED"/>
    <property type="match status" value="1"/>
</dbReference>
<feature type="region of interest" description="Disordered" evidence="2">
    <location>
        <begin position="836"/>
        <end position="858"/>
    </location>
</feature>
<dbReference type="Proteomes" id="UP000549394">
    <property type="component" value="Unassembled WGS sequence"/>
</dbReference>
<feature type="domain" description="Tudor" evidence="3">
    <location>
        <begin position="511"/>
        <end position="569"/>
    </location>
</feature>
<dbReference type="Pfam" id="PF00567">
    <property type="entry name" value="TUDOR"/>
    <property type="match status" value="8"/>
</dbReference>
<reference evidence="4 5" key="1">
    <citation type="submission" date="2020-08" db="EMBL/GenBank/DDBJ databases">
        <authorList>
            <person name="Hejnol A."/>
        </authorList>
    </citation>
    <scope>NUCLEOTIDE SEQUENCE [LARGE SCALE GENOMIC DNA]</scope>
</reference>
<feature type="coiled-coil region" evidence="1">
    <location>
        <begin position="1433"/>
        <end position="1460"/>
    </location>
</feature>
<feature type="domain" description="Tudor" evidence="3">
    <location>
        <begin position="1301"/>
        <end position="1358"/>
    </location>
</feature>
<proteinExistence type="predicted"/>
<name>A0A7I8WBP2_9ANNE</name>
<dbReference type="FunFam" id="2.30.30.140:FF:000018">
    <property type="entry name" value="Serine/threonine-protein kinase 31"/>
    <property type="match status" value="3"/>
</dbReference>
<comment type="caution">
    <text evidence="4">The sequence shown here is derived from an EMBL/GenBank/DDBJ whole genome shotgun (WGS) entry which is preliminary data.</text>
</comment>